<dbReference type="RefSeq" id="WP_078764929.1">
    <property type="nucleotide sequence ID" value="NZ_FUXZ01000002.1"/>
</dbReference>
<dbReference type="InterPro" id="IPR013783">
    <property type="entry name" value="Ig-like_fold"/>
</dbReference>
<evidence type="ECO:0000313" key="13">
    <source>
        <dbReference type="EMBL" id="SKA59585.1"/>
    </source>
</evidence>
<evidence type="ECO:0000256" key="8">
    <source>
        <dbReference type="ARBA" id="ARBA00023056"/>
    </source>
</evidence>
<keyword evidence="7 10" id="KW-0808">Transferase</keyword>
<dbReference type="Gene3D" id="2.60.40.1180">
    <property type="entry name" value="Golgi alpha-mannosidase II"/>
    <property type="match status" value="1"/>
</dbReference>
<dbReference type="InterPro" id="IPR013780">
    <property type="entry name" value="Glyco_hydro_b"/>
</dbReference>
<proteinExistence type="inferred from homology"/>
<dbReference type="InterPro" id="IPR044143">
    <property type="entry name" value="GlgB_N_E_set_prok"/>
</dbReference>
<dbReference type="InterPro" id="IPR006407">
    <property type="entry name" value="GlgB"/>
</dbReference>
<dbReference type="SUPFAM" id="SSF51445">
    <property type="entry name" value="(Trans)glycosidases"/>
    <property type="match status" value="1"/>
</dbReference>
<accession>A0A1T4V3R2</accession>
<dbReference type="STRING" id="39495.SAMN02745111_00028"/>
<evidence type="ECO:0000256" key="1">
    <source>
        <dbReference type="ARBA" id="ARBA00000826"/>
    </source>
</evidence>
<dbReference type="InterPro" id="IPR054169">
    <property type="entry name" value="GlgB_N"/>
</dbReference>
<keyword evidence="6 10" id="KW-0328">Glycosyltransferase</keyword>
<dbReference type="InterPro" id="IPR004193">
    <property type="entry name" value="Glyco_hydro_13_N"/>
</dbReference>
<comment type="similarity">
    <text evidence="4 10">Belongs to the glycosyl hydrolase 13 family. GlgB subfamily.</text>
</comment>
<evidence type="ECO:0000256" key="9">
    <source>
        <dbReference type="ARBA" id="ARBA00023277"/>
    </source>
</evidence>
<dbReference type="SUPFAM" id="SSF81296">
    <property type="entry name" value="E set domains"/>
    <property type="match status" value="2"/>
</dbReference>
<evidence type="ECO:0000313" key="14">
    <source>
        <dbReference type="Proteomes" id="UP000190814"/>
    </source>
</evidence>
<dbReference type="FunFam" id="2.60.40.10:FF:000169">
    <property type="entry name" value="1,4-alpha-glucan branching enzyme GlgB"/>
    <property type="match status" value="1"/>
</dbReference>
<evidence type="ECO:0000256" key="10">
    <source>
        <dbReference type="HAMAP-Rule" id="MF_00685"/>
    </source>
</evidence>
<feature type="domain" description="Glycosyl hydrolase family 13 catalytic" evidence="12">
    <location>
        <begin position="262"/>
        <end position="650"/>
    </location>
</feature>
<evidence type="ECO:0000259" key="12">
    <source>
        <dbReference type="SMART" id="SM00642"/>
    </source>
</evidence>
<dbReference type="PIRSF" id="PIRSF000463">
    <property type="entry name" value="GlgB"/>
    <property type="match status" value="1"/>
</dbReference>
<dbReference type="CDD" id="cd11322">
    <property type="entry name" value="AmyAc_Glg_BE"/>
    <property type="match status" value="1"/>
</dbReference>
<evidence type="ECO:0000256" key="4">
    <source>
        <dbReference type="ARBA" id="ARBA00009000"/>
    </source>
</evidence>
<dbReference type="NCBIfam" id="NF008967">
    <property type="entry name" value="PRK12313.1"/>
    <property type="match status" value="1"/>
</dbReference>
<dbReference type="GO" id="GO:0005978">
    <property type="term" value="P:glycogen biosynthetic process"/>
    <property type="evidence" value="ECO:0007669"/>
    <property type="project" value="UniProtKB-UniRule"/>
</dbReference>
<dbReference type="InterPro" id="IPR006048">
    <property type="entry name" value="A-amylase/branching_C"/>
</dbReference>
<keyword evidence="5 10" id="KW-0321">Glycogen metabolism</keyword>
<dbReference type="HAMAP" id="MF_00685">
    <property type="entry name" value="GlgB"/>
    <property type="match status" value="1"/>
</dbReference>
<organism evidence="13 14">
    <name type="scientific">Eubacterium uniforme</name>
    <dbReference type="NCBI Taxonomy" id="39495"/>
    <lineage>
        <taxon>Bacteria</taxon>
        <taxon>Bacillati</taxon>
        <taxon>Bacillota</taxon>
        <taxon>Clostridia</taxon>
        <taxon>Eubacteriales</taxon>
        <taxon>Eubacteriaceae</taxon>
        <taxon>Eubacterium</taxon>
    </lineage>
</organism>
<feature type="active site" description="Proton donor" evidence="10 11">
    <location>
        <position position="472"/>
    </location>
</feature>
<dbReference type="InterPro" id="IPR017853">
    <property type="entry name" value="GH"/>
</dbReference>
<dbReference type="Pfam" id="PF02922">
    <property type="entry name" value="CBM_48"/>
    <property type="match status" value="1"/>
</dbReference>
<dbReference type="SMART" id="SM00642">
    <property type="entry name" value="Aamy"/>
    <property type="match status" value="1"/>
</dbReference>
<evidence type="ECO:0000256" key="5">
    <source>
        <dbReference type="ARBA" id="ARBA00022600"/>
    </source>
</evidence>
<dbReference type="AlphaFoldDB" id="A0A1T4V3R2"/>
<dbReference type="InterPro" id="IPR037439">
    <property type="entry name" value="Branching_enzy"/>
</dbReference>
<dbReference type="PANTHER" id="PTHR43651:SF3">
    <property type="entry name" value="1,4-ALPHA-GLUCAN-BRANCHING ENZYME"/>
    <property type="match status" value="1"/>
</dbReference>
<dbReference type="GO" id="GO:0005829">
    <property type="term" value="C:cytosol"/>
    <property type="evidence" value="ECO:0007669"/>
    <property type="project" value="TreeGrafter"/>
</dbReference>
<dbReference type="NCBIfam" id="TIGR01515">
    <property type="entry name" value="branching_enzym"/>
    <property type="match status" value="1"/>
</dbReference>
<comment type="catalytic activity">
    <reaction evidence="1 10">
        <text>Transfers a segment of a (1-&gt;4)-alpha-D-glucan chain to a primary hydroxy group in a similar glucan chain.</text>
        <dbReference type="EC" id="2.4.1.18"/>
    </reaction>
</comment>
<dbReference type="GO" id="GO:0043169">
    <property type="term" value="F:cation binding"/>
    <property type="evidence" value="ECO:0007669"/>
    <property type="project" value="InterPro"/>
</dbReference>
<keyword evidence="9 10" id="KW-0119">Carbohydrate metabolism</keyword>
<evidence type="ECO:0000256" key="11">
    <source>
        <dbReference type="PIRSR" id="PIRSR000463-1"/>
    </source>
</evidence>
<evidence type="ECO:0000256" key="2">
    <source>
        <dbReference type="ARBA" id="ARBA00002953"/>
    </source>
</evidence>
<dbReference type="Pfam" id="PF22019">
    <property type="entry name" value="GlgB_N"/>
    <property type="match status" value="1"/>
</dbReference>
<evidence type="ECO:0000256" key="3">
    <source>
        <dbReference type="ARBA" id="ARBA00004964"/>
    </source>
</evidence>
<sequence>MKAKSKAYDYMNWREIEGILYSDIDYPYNVLGPRETKKGLLIQVFRPDAVNSYVILEEDKVKVEMELMDDAGYFACLIPKTKMQKYKVLSVYEDKSEYLDYDPYEFKIELDEREVSSFNNGINYEVYNLLGAHPDEVDGVKGTRFAVWAPFAMRVSVVGDFNNWDGRSHMMQKHYDSGIFYLFIPGVKPGDIYKFEVLKKGNNPILKSDPYGFESELRPDNASIVSDIDKFKWTDSKWIKSREKAYDKYKEDALAKPISIYEVHLGSWRKTEDDEFLNYRDIAPLLADYVKDMGYTHIELMPIMEHPLDQSWGYQVTGYYAPTKRYGTPEDFMYFMNYMHNEGIGVILDWVPAHFPRDSYGMSEFDGSCLYEHEDPRQGTHPDWGTLIYNYGRPEVSNFLIANALFWAEVYHADGIRMDAVASMLYLDYGKSDGQWVANMYGGNENLDAIEFIKHLNSIMHKRNKGVFMIAEESTAWSNITTDLEEDGMGFDFKWNMGWMNDTLRYMQTDPYFRHEHYGELLFSMVYAYSEKFMLVLSHDEVVHGKKSLVEKMPGSFEDKLKNLKAMLGFYYTHPGKKLLFMGQEFAQSNEWWEGRELDWFSLDIDYNKQIQKYVKDLNSLYTNEKSLYELDEYSEGFEWINNISADESIIVFTRNGVDPYDRLLVVCNFDTIARENYKIGVPYDGGYKEIFNSDAKVYGGEGFVNGRIKKSKVDECDGRRDSIRIKVPALGISIFRYVPPKK</sequence>
<keyword evidence="8 10" id="KW-0320">Glycogen biosynthesis</keyword>
<evidence type="ECO:0000256" key="6">
    <source>
        <dbReference type="ARBA" id="ARBA00022676"/>
    </source>
</evidence>
<dbReference type="CDD" id="cd02855">
    <property type="entry name" value="E_set_GBE_prok_N"/>
    <property type="match status" value="1"/>
</dbReference>
<dbReference type="InterPro" id="IPR014756">
    <property type="entry name" value="Ig_E-set"/>
</dbReference>
<dbReference type="FunFam" id="3.20.20.80:FF:000003">
    <property type="entry name" value="1,4-alpha-glucan branching enzyme GlgB"/>
    <property type="match status" value="1"/>
</dbReference>
<dbReference type="Pfam" id="PF00128">
    <property type="entry name" value="Alpha-amylase"/>
    <property type="match status" value="1"/>
</dbReference>
<dbReference type="NCBIfam" id="NF003811">
    <property type="entry name" value="PRK05402.1"/>
    <property type="match status" value="1"/>
</dbReference>
<feature type="active site" description="Nucleophile" evidence="10 11">
    <location>
        <position position="419"/>
    </location>
</feature>
<dbReference type="Gene3D" id="2.60.40.10">
    <property type="entry name" value="Immunoglobulins"/>
    <property type="match status" value="1"/>
</dbReference>
<dbReference type="UniPathway" id="UPA00164"/>
<comment type="function">
    <text evidence="2 10">Catalyzes the formation of the alpha-1,6-glucosidic linkages in glycogen by scission of a 1,4-alpha-linked oligosaccharide from growing alpha-1,4-glucan chains and the subsequent attachment of the oligosaccharide to the alpha-1,6 position.</text>
</comment>
<dbReference type="GO" id="GO:0003844">
    <property type="term" value="F:1,4-alpha-glucan branching enzyme activity"/>
    <property type="evidence" value="ECO:0007669"/>
    <property type="project" value="UniProtKB-UniRule"/>
</dbReference>
<gene>
    <name evidence="10" type="primary">glgB</name>
    <name evidence="13" type="ORF">SAMN02745111_00028</name>
</gene>
<keyword evidence="14" id="KW-1185">Reference proteome</keyword>
<dbReference type="OrthoDB" id="9800174at2"/>
<comment type="pathway">
    <text evidence="3 10">Glycan biosynthesis; glycogen biosynthesis.</text>
</comment>
<dbReference type="Pfam" id="PF02806">
    <property type="entry name" value="Alpha-amylase_C"/>
    <property type="match status" value="1"/>
</dbReference>
<protein>
    <recommendedName>
        <fullName evidence="10">1,4-alpha-glucan branching enzyme GlgB</fullName>
        <ecNumber evidence="10">2.4.1.18</ecNumber>
    </recommendedName>
    <alternativeName>
        <fullName evidence="10">1,4-alpha-D-glucan:1,4-alpha-D-glucan 6-glucosyl-transferase</fullName>
    </alternativeName>
    <alternativeName>
        <fullName evidence="10">Alpha-(1-&gt;4)-glucan branching enzyme</fullName>
    </alternativeName>
    <alternativeName>
        <fullName evidence="10">Glycogen branching enzyme</fullName>
        <shortName evidence="10">BE</shortName>
    </alternativeName>
</protein>
<comment type="subunit">
    <text evidence="10">Monomer.</text>
</comment>
<dbReference type="EC" id="2.4.1.18" evidence="10"/>
<dbReference type="Gene3D" id="3.20.20.80">
    <property type="entry name" value="Glycosidases"/>
    <property type="match status" value="1"/>
</dbReference>
<dbReference type="PANTHER" id="PTHR43651">
    <property type="entry name" value="1,4-ALPHA-GLUCAN-BRANCHING ENZYME"/>
    <property type="match status" value="1"/>
</dbReference>
<dbReference type="FunFam" id="2.60.40.1180:FF:000002">
    <property type="entry name" value="1,4-alpha-glucan branching enzyme GlgB"/>
    <property type="match status" value="1"/>
</dbReference>
<dbReference type="GO" id="GO:0004553">
    <property type="term" value="F:hydrolase activity, hydrolyzing O-glycosyl compounds"/>
    <property type="evidence" value="ECO:0007669"/>
    <property type="project" value="InterPro"/>
</dbReference>
<dbReference type="EMBL" id="FUXZ01000002">
    <property type="protein sequence ID" value="SKA59585.1"/>
    <property type="molecule type" value="Genomic_DNA"/>
</dbReference>
<name>A0A1T4V3R2_9FIRM</name>
<dbReference type="InterPro" id="IPR006047">
    <property type="entry name" value="GH13_cat_dom"/>
</dbReference>
<dbReference type="SUPFAM" id="SSF51011">
    <property type="entry name" value="Glycosyl hydrolase domain"/>
    <property type="match status" value="1"/>
</dbReference>
<dbReference type="Proteomes" id="UP000190814">
    <property type="component" value="Unassembled WGS sequence"/>
</dbReference>
<reference evidence="13 14" key="1">
    <citation type="submission" date="2017-02" db="EMBL/GenBank/DDBJ databases">
        <authorList>
            <person name="Peterson S.W."/>
        </authorList>
    </citation>
    <scope>NUCLEOTIDE SEQUENCE [LARGE SCALE GENOMIC DNA]</scope>
    <source>
        <strain evidence="13 14">ATCC 35992</strain>
    </source>
</reference>
<evidence type="ECO:0000256" key="7">
    <source>
        <dbReference type="ARBA" id="ARBA00022679"/>
    </source>
</evidence>